<dbReference type="GeneID" id="56906056"/>
<feature type="domain" description="Hedgehog/Intein (Hint)" evidence="1">
    <location>
        <begin position="603"/>
        <end position="741"/>
    </location>
</feature>
<evidence type="ECO:0000259" key="1">
    <source>
        <dbReference type="Pfam" id="PF13403"/>
    </source>
</evidence>
<dbReference type="InterPro" id="IPR028992">
    <property type="entry name" value="Hedgehog/Intein_dom"/>
</dbReference>
<evidence type="ECO:0000313" key="3">
    <source>
        <dbReference type="Proteomes" id="UP000031656"/>
    </source>
</evidence>
<dbReference type="Proteomes" id="UP000031656">
    <property type="component" value="Chromosome"/>
</dbReference>
<reference evidence="2 3" key="1">
    <citation type="journal article" date="2015" name="Appl. Microbiol. Biotechnol.">
        <title>The consequence of an additional NADH dehydrogenase paralog on the growth of Gluconobacter oxydans DSM3504.</title>
        <authorList>
            <person name="Kostner D."/>
            <person name="Luchterhand B."/>
            <person name="Junker A."/>
            <person name="Volland S."/>
            <person name="Daniel R."/>
            <person name="Buchs J."/>
            <person name="Liebl W."/>
            <person name="Ehrenreich A."/>
        </authorList>
    </citation>
    <scope>NUCLEOTIDE SEQUENCE [LARGE SCALE GENOMIC DNA]</scope>
    <source>
        <strain evidence="2">DSM 3504</strain>
    </source>
</reference>
<name>A0A067Z5G4_GLUOY</name>
<sequence length="942" mass="99866">MTTVYWIGAESDDFYYQSSDGTKSNWSDNSIPQATVGETVVIAGTSDAPATAVASNPAIRQILNLTVGDYGTLEILAAANSSSLGGYVFATHALDITSKGTVVINTAAPVELGASCTVDGTLTILNNTGSVLDNDSISGSGTLNLIGSQLGTVSNPVAVTGDLSVVLQNNATFCADLSGSTGSVTFDTNTQNTFVLDDVGATINTAFYGVSEKSLFAIRAADGVVPVSANWTQNANTGSWTVQINSSTGTIVTLDDVHTANGFIPGTASFSQDSAGNYILSESNASSTGTVTSAAPFTDTTNTSPAGLTYFYDSTQTPNTNHFSPPATTADNRADWADGANWALGTTPWDTPANSANFDTYDGVSAYGVIATANATQIASIELMGNSDLLISAQTSGAGYAFATASACIYGGCTLTIDTPSGVELGEHVQVMGTLKIENNPGKVVLDALNICGGGTIDVINSTFGSENTPAYLDISTLNIQENSTVYFGARTFPQSVIFDNTSNTVVFDGNENTISASFQNVSAGTSFVINNASTAVWNHTPVSAAYSLNQDGTYTLTITRSDNSTLVLNNIQVSSDFTPAATAGVSQLPDGDWVISTLRQDTCYLTGTLIRTDHGDVKVEDLQIGDLVAVLDDEKAFRPVIWTGYRDTIVSPSEHSEDAGYPIRIRANAFGDNQPARDLLVTPEHCIYVDGGFVPARMLVNGTSIFYDHSITHYRYHHFETDRHSVVLAENLPSESYLDTGNRQSFTTNVSPLFAPAKSWAEAAAPLKIAPDQVQPVYERLCERAESLGMGRPTVPATTTDPGLEVFTLTGQRLRRMRHTGDQFLFEIPAGIDKVIIRSRSSRPSDVIGPFCDDRRALGVLIGNVKLWDSRESRVIDTHLNTDLPGWHQREHPDLRWTNGSATLPLGYREPTGNGVLCIQIVNAGPYLLAADETAAQALSA</sequence>
<dbReference type="RefSeq" id="WP_052327544.1">
    <property type="nucleotide sequence ID" value="NZ_CP004373.1"/>
</dbReference>
<organism evidence="2 3">
    <name type="scientific">Gluconobacter oxydans DSM 3504</name>
    <dbReference type="NCBI Taxonomy" id="1288313"/>
    <lineage>
        <taxon>Bacteria</taxon>
        <taxon>Pseudomonadati</taxon>
        <taxon>Pseudomonadota</taxon>
        <taxon>Alphaproteobacteria</taxon>
        <taxon>Acetobacterales</taxon>
        <taxon>Acetobacteraceae</taxon>
        <taxon>Gluconobacter</taxon>
    </lineage>
</organism>
<dbReference type="EMBL" id="CP004373">
    <property type="protein sequence ID" value="AHK71713.1"/>
    <property type="molecule type" value="Genomic_DNA"/>
</dbReference>
<dbReference type="KEGG" id="goy:GLS_c18370"/>
<protein>
    <submittedName>
        <fullName evidence="2">Hint domain protein</fullName>
    </submittedName>
</protein>
<dbReference type="Gene3D" id="2.170.16.10">
    <property type="entry name" value="Hedgehog/Intein (Hint) domain"/>
    <property type="match status" value="1"/>
</dbReference>
<dbReference type="SUPFAM" id="SSF51294">
    <property type="entry name" value="Hedgehog/intein (Hint) domain"/>
    <property type="match status" value="1"/>
</dbReference>
<dbReference type="InterPro" id="IPR036844">
    <property type="entry name" value="Hint_dom_sf"/>
</dbReference>
<dbReference type="HOGENOM" id="CLU_311644_0_0_5"/>
<evidence type="ECO:0000313" key="2">
    <source>
        <dbReference type="EMBL" id="AHK71713.1"/>
    </source>
</evidence>
<gene>
    <name evidence="2" type="ORF">GLS_c18370</name>
</gene>
<dbReference type="Pfam" id="PF13403">
    <property type="entry name" value="Hint_2"/>
    <property type="match status" value="1"/>
</dbReference>
<proteinExistence type="predicted"/>
<dbReference type="AlphaFoldDB" id="A0A067Z5G4"/>
<accession>A0A067Z5G4</accession>